<dbReference type="Gene3D" id="3.55.50.30">
    <property type="match status" value="1"/>
</dbReference>
<protein>
    <submittedName>
        <fullName evidence="4">FecR family protein</fullName>
    </submittedName>
</protein>
<dbReference type="AlphaFoldDB" id="A0A173MBZ5"/>
<dbReference type="Gene3D" id="2.60.120.1440">
    <property type="match status" value="1"/>
</dbReference>
<dbReference type="Proteomes" id="UP000186917">
    <property type="component" value="Unassembled WGS sequence"/>
</dbReference>
<feature type="domain" description="Protein FecR C-terminal" evidence="3">
    <location>
        <begin position="331"/>
        <end position="392"/>
    </location>
</feature>
<dbReference type="InterPro" id="IPR012373">
    <property type="entry name" value="Ferrdict_sens_TM"/>
</dbReference>
<feature type="transmembrane region" description="Helical" evidence="1">
    <location>
        <begin position="86"/>
        <end position="104"/>
    </location>
</feature>
<dbReference type="OrthoDB" id="1099963at2"/>
<name>A0A173MBZ5_9BACT</name>
<evidence type="ECO:0000313" key="5">
    <source>
        <dbReference type="Proteomes" id="UP000186917"/>
    </source>
</evidence>
<dbReference type="STRING" id="477680.SAMN05421788_11554"/>
<sequence length="398" mass="43355">MSEQTHYTNSYYNELAHKWSTGTITAEERQILEQWYSQEQDAAVTVPAELAVSEAVHEAQLLQKIQQRIAAEHSATPVRTLRSRNYWWAAAAVILLLCAGGYIWQTQTRQQQVPTAKVKVQDIAPGKAGAILTLADGSTMVLDSMPNGVITTQQGTQVVLKNGQLAYQQAAGSATATGSNTITTPRGRQFVIALQDGTNVWLNAASSLTFPTAFTGKDRVVSVTGEAYFEVAKTGTGAVNRPFKVKVNNQAEVEVLGTQFNVNAYADEAGMQTTLLQGAVRISANNDSKVLKPGQAAKIPAGNTAGITVVKHADTEQAIAWKNGSFYFKERTGIEEVMRQLSRWYDVEVVYVDGIPNAVFTGEMERTLSLMQMIKGLDNMGVRFTIEGRKLLVSSDSK</sequence>
<keyword evidence="1" id="KW-1133">Transmembrane helix</keyword>
<keyword evidence="5" id="KW-1185">Reference proteome</keyword>
<dbReference type="EMBL" id="FTOR01000015">
    <property type="protein sequence ID" value="SIT34228.1"/>
    <property type="molecule type" value="Genomic_DNA"/>
</dbReference>
<dbReference type="PANTHER" id="PTHR30273">
    <property type="entry name" value="PERIPLASMIC SIGNAL SENSOR AND SIGMA FACTOR ACTIVATOR FECR-RELATED"/>
    <property type="match status" value="1"/>
</dbReference>
<reference evidence="5" key="1">
    <citation type="submission" date="2017-01" db="EMBL/GenBank/DDBJ databases">
        <authorList>
            <person name="Varghese N."/>
            <person name="Submissions S."/>
        </authorList>
    </citation>
    <scope>NUCLEOTIDE SEQUENCE [LARGE SCALE GENOMIC DNA]</scope>
    <source>
        <strain evidence="5">DSM 21054</strain>
    </source>
</reference>
<dbReference type="PANTHER" id="PTHR30273:SF2">
    <property type="entry name" value="PROTEIN FECR"/>
    <property type="match status" value="1"/>
</dbReference>
<gene>
    <name evidence="4" type="ORF">SAMN05421788_11554</name>
</gene>
<evidence type="ECO:0000313" key="4">
    <source>
        <dbReference type="EMBL" id="SIT34228.1"/>
    </source>
</evidence>
<keyword evidence="1" id="KW-0472">Membrane</keyword>
<dbReference type="InterPro" id="IPR032508">
    <property type="entry name" value="FecR_C"/>
</dbReference>
<evidence type="ECO:0000256" key="1">
    <source>
        <dbReference type="SAM" id="Phobius"/>
    </source>
</evidence>
<dbReference type="Pfam" id="PF16344">
    <property type="entry name" value="FecR_C"/>
    <property type="match status" value="1"/>
</dbReference>
<dbReference type="InterPro" id="IPR006860">
    <property type="entry name" value="FecR"/>
</dbReference>
<keyword evidence="1" id="KW-0812">Transmembrane</keyword>
<organism evidence="4 5">
    <name type="scientific">Filimonas lacunae</name>
    <dbReference type="NCBI Taxonomy" id="477680"/>
    <lineage>
        <taxon>Bacteria</taxon>
        <taxon>Pseudomonadati</taxon>
        <taxon>Bacteroidota</taxon>
        <taxon>Chitinophagia</taxon>
        <taxon>Chitinophagales</taxon>
        <taxon>Chitinophagaceae</taxon>
        <taxon>Filimonas</taxon>
    </lineage>
</organism>
<proteinExistence type="predicted"/>
<dbReference type="KEGG" id="fln:FLA_1110"/>
<dbReference type="GO" id="GO:0016989">
    <property type="term" value="F:sigma factor antagonist activity"/>
    <property type="evidence" value="ECO:0007669"/>
    <property type="project" value="TreeGrafter"/>
</dbReference>
<feature type="domain" description="FecR protein" evidence="2">
    <location>
        <begin position="181"/>
        <end position="281"/>
    </location>
</feature>
<evidence type="ECO:0000259" key="3">
    <source>
        <dbReference type="Pfam" id="PF16344"/>
    </source>
</evidence>
<dbReference type="Pfam" id="PF04773">
    <property type="entry name" value="FecR"/>
    <property type="match status" value="1"/>
</dbReference>
<evidence type="ECO:0000259" key="2">
    <source>
        <dbReference type="Pfam" id="PF04773"/>
    </source>
</evidence>
<dbReference type="RefSeq" id="WP_076382621.1">
    <property type="nucleotide sequence ID" value="NZ_AP017422.1"/>
</dbReference>
<accession>A0A173MBZ5</accession>